<dbReference type="Pfam" id="PF01041">
    <property type="entry name" value="DegT_DnrJ_EryC1"/>
    <property type="match status" value="1"/>
</dbReference>
<feature type="active site" description="Proton acceptor" evidence="1">
    <location>
        <position position="190"/>
    </location>
</feature>
<evidence type="ECO:0000313" key="5">
    <source>
        <dbReference type="Proteomes" id="UP000178222"/>
    </source>
</evidence>
<evidence type="ECO:0008006" key="6">
    <source>
        <dbReference type="Google" id="ProtNLM"/>
    </source>
</evidence>
<gene>
    <name evidence="4" type="ORF">A3J30_02990</name>
</gene>
<proteinExistence type="inferred from homology"/>
<dbReference type="InterPro" id="IPR000653">
    <property type="entry name" value="DegT/StrS_aminotransferase"/>
</dbReference>
<dbReference type="CDD" id="cd00616">
    <property type="entry name" value="AHBA_syn"/>
    <property type="match status" value="1"/>
</dbReference>
<evidence type="ECO:0000313" key="4">
    <source>
        <dbReference type="EMBL" id="OHA76953.1"/>
    </source>
</evidence>
<evidence type="ECO:0000256" key="1">
    <source>
        <dbReference type="PIRSR" id="PIRSR000390-1"/>
    </source>
</evidence>
<accession>A0A1G2RVV7</accession>
<dbReference type="InterPro" id="IPR015424">
    <property type="entry name" value="PyrdxlP-dep_Trfase"/>
</dbReference>
<dbReference type="Gene3D" id="3.40.640.10">
    <property type="entry name" value="Type I PLP-dependent aspartate aminotransferase-like (Major domain)"/>
    <property type="match status" value="1"/>
</dbReference>
<evidence type="ECO:0000256" key="3">
    <source>
        <dbReference type="RuleBase" id="RU004508"/>
    </source>
</evidence>
<dbReference type="GO" id="GO:0008483">
    <property type="term" value="F:transaminase activity"/>
    <property type="evidence" value="ECO:0007669"/>
    <property type="project" value="TreeGrafter"/>
</dbReference>
<dbReference type="GO" id="GO:0030170">
    <property type="term" value="F:pyridoxal phosphate binding"/>
    <property type="evidence" value="ECO:0007669"/>
    <property type="project" value="TreeGrafter"/>
</dbReference>
<keyword evidence="2 3" id="KW-0663">Pyridoxal phosphate</keyword>
<evidence type="ECO:0000256" key="2">
    <source>
        <dbReference type="PIRSR" id="PIRSR000390-2"/>
    </source>
</evidence>
<name>A0A1G2RVV7_9BACT</name>
<dbReference type="Proteomes" id="UP000178222">
    <property type="component" value="Unassembled WGS sequence"/>
</dbReference>
<dbReference type="InterPro" id="IPR015421">
    <property type="entry name" value="PyrdxlP-dep_Trfase_major"/>
</dbReference>
<dbReference type="PANTHER" id="PTHR30244">
    <property type="entry name" value="TRANSAMINASE"/>
    <property type="match status" value="1"/>
</dbReference>
<comment type="similarity">
    <text evidence="3">Belongs to the DegT/DnrJ/EryC1 family.</text>
</comment>
<protein>
    <recommendedName>
        <fullName evidence="6">Aminotransferase DegT</fullName>
    </recommendedName>
</protein>
<feature type="modified residue" description="N6-(pyridoxal phosphate)lysine" evidence="2">
    <location>
        <position position="190"/>
    </location>
</feature>
<dbReference type="GO" id="GO:0000271">
    <property type="term" value="P:polysaccharide biosynthetic process"/>
    <property type="evidence" value="ECO:0007669"/>
    <property type="project" value="TreeGrafter"/>
</dbReference>
<dbReference type="Gene3D" id="3.90.1150.10">
    <property type="entry name" value="Aspartate Aminotransferase, domain 1"/>
    <property type="match status" value="1"/>
</dbReference>
<dbReference type="SUPFAM" id="SSF53383">
    <property type="entry name" value="PLP-dependent transferases"/>
    <property type="match status" value="1"/>
</dbReference>
<dbReference type="PIRSF" id="PIRSF000390">
    <property type="entry name" value="PLP_StrS"/>
    <property type="match status" value="1"/>
</dbReference>
<dbReference type="InterPro" id="IPR015422">
    <property type="entry name" value="PyrdxlP-dep_Trfase_small"/>
</dbReference>
<dbReference type="EMBL" id="MHUL01000019">
    <property type="protein sequence ID" value="OHA76953.1"/>
    <property type="molecule type" value="Genomic_DNA"/>
</dbReference>
<reference evidence="4 5" key="1">
    <citation type="journal article" date="2016" name="Nat. Commun.">
        <title>Thousands of microbial genomes shed light on interconnected biogeochemical processes in an aquifer system.</title>
        <authorList>
            <person name="Anantharaman K."/>
            <person name="Brown C.T."/>
            <person name="Hug L.A."/>
            <person name="Sharon I."/>
            <person name="Castelle C.J."/>
            <person name="Probst A.J."/>
            <person name="Thomas B.C."/>
            <person name="Singh A."/>
            <person name="Wilkins M.J."/>
            <person name="Karaoz U."/>
            <person name="Brodie E.L."/>
            <person name="Williams K.H."/>
            <person name="Hubbard S.S."/>
            <person name="Banfield J.F."/>
        </authorList>
    </citation>
    <scope>NUCLEOTIDE SEQUENCE [LARGE SCALE GENOMIC DNA]</scope>
</reference>
<sequence length="373" mass="41636">MNEKHIIDKMILTAGPSITQKEIDYVMDAVKNGWYENWNGYLKKFEQKFAEYVGTKYAIATSSCTGAMHIALAALRVGRGDEIIVPETTWGGTAAVVTYVGATPVFVDIERDTWTMDPESLKKAITPKTKGILSVHLYGHPANMDEITRIAKEHGLFILEDAAPSIGSEYKGRKTGSLGDAAAFSFQGAKLLVTGEGGMLVTSDENIYERACFLADQGRDSHRQFYINEISYKYKMSNIQAALGLAQLERINELLEKKRRIYEWYTSSLGGKKGITLSAEKDWAKTNHWMSSILLEDTVQIDREELRAKLKERNIDTRPIFPPISNFPMFTKGKNPVAEFVGQRGINLPSPMTLTKEQADYVAENVLDLTGVS</sequence>
<dbReference type="AlphaFoldDB" id="A0A1G2RVV7"/>
<organism evidence="4 5">
    <name type="scientific">Candidatus Wildermuthbacteria bacterium RIFCSPLOWO2_02_FULL_47_9c</name>
    <dbReference type="NCBI Taxonomy" id="1802466"/>
    <lineage>
        <taxon>Bacteria</taxon>
        <taxon>Candidatus Wildermuthiibacteriota</taxon>
    </lineage>
</organism>
<comment type="caution">
    <text evidence="4">The sequence shown here is derived from an EMBL/GenBank/DDBJ whole genome shotgun (WGS) entry which is preliminary data.</text>
</comment>
<dbReference type="PANTHER" id="PTHR30244:SF34">
    <property type="entry name" value="DTDP-4-AMINO-4,6-DIDEOXYGALACTOSE TRANSAMINASE"/>
    <property type="match status" value="1"/>
</dbReference>